<gene>
    <name evidence="4" type="ORF">ER308_16770</name>
</gene>
<name>A0A411YIK7_9ACTN</name>
<reference evidence="4 5" key="1">
    <citation type="submission" date="2019-01" db="EMBL/GenBank/DDBJ databases">
        <title>Egibacter rhizosphaerae EGI 80759T.</title>
        <authorList>
            <person name="Chen D.-D."/>
            <person name="Tian Y."/>
            <person name="Jiao J.-Y."/>
            <person name="Zhang X.-T."/>
            <person name="Zhang Y.-G."/>
            <person name="Zhang Y."/>
            <person name="Xiao M."/>
            <person name="Shu W.-S."/>
            <person name="Li W.-J."/>
        </authorList>
    </citation>
    <scope>NUCLEOTIDE SEQUENCE [LARGE SCALE GENOMIC DNA]</scope>
    <source>
        <strain evidence="4 5">EGI 80759</strain>
    </source>
</reference>
<accession>A0A411YIK7</accession>
<dbReference type="PANTHER" id="PTHR22946">
    <property type="entry name" value="DIENELACTONE HYDROLASE DOMAIN-CONTAINING PROTEIN-RELATED"/>
    <property type="match status" value="1"/>
</dbReference>
<dbReference type="KEGG" id="erz:ER308_16770"/>
<dbReference type="InterPro" id="IPR008391">
    <property type="entry name" value="AXE1_dom"/>
</dbReference>
<dbReference type="Gene3D" id="3.40.50.1820">
    <property type="entry name" value="alpha/beta hydrolase"/>
    <property type="match status" value="1"/>
</dbReference>
<dbReference type="OrthoDB" id="262125at2"/>
<sequence length="320" mass="33822">MSASEQRLDSPAEIRDFLGVDTPSSPPAYETEWVEPQSDYTLARIVYEVSDGDRVPAYLLRPGAGVGEPEATASPGIVVFHQHASQWHLGKSEVAGLAGEPLQALGPPLARAGITVLAPDSVCFEDRRRQTDGLERHHDDLHQHDNELAYRLVAGDTLARKVLQDAVEAVSVLSAVPGVDPTRLGAVGHSYGGHNTLLLSAIDERIRFACASGAAATYRAKIAAEVSLERALVVPGIAHRLDMDTVVACIAPRPALLVAGTDDRHAIDASEVAASAAAAYAATGAADALECRVMDGGHELTGERHELIVGWARARAMSGE</sequence>
<dbReference type="RefSeq" id="WP_131156056.1">
    <property type="nucleotide sequence ID" value="NZ_CP036402.1"/>
</dbReference>
<dbReference type="InterPro" id="IPR050261">
    <property type="entry name" value="FrsA_esterase"/>
</dbReference>
<protein>
    <recommendedName>
        <fullName evidence="3">Acetyl xylan esterase domain-containing protein</fullName>
    </recommendedName>
</protein>
<dbReference type="EMBL" id="CP036402">
    <property type="protein sequence ID" value="QBI21063.1"/>
    <property type="molecule type" value="Genomic_DNA"/>
</dbReference>
<keyword evidence="5" id="KW-1185">Reference proteome</keyword>
<organism evidence="4 5">
    <name type="scientific">Egibacter rhizosphaerae</name>
    <dbReference type="NCBI Taxonomy" id="1670831"/>
    <lineage>
        <taxon>Bacteria</taxon>
        <taxon>Bacillati</taxon>
        <taxon>Actinomycetota</taxon>
        <taxon>Nitriliruptoria</taxon>
        <taxon>Egibacterales</taxon>
        <taxon>Egibacteraceae</taxon>
        <taxon>Egibacter</taxon>
    </lineage>
</organism>
<proteinExistence type="inferred from homology"/>
<dbReference type="Pfam" id="PF05448">
    <property type="entry name" value="AXE1"/>
    <property type="match status" value="1"/>
</dbReference>
<dbReference type="AlphaFoldDB" id="A0A411YIK7"/>
<evidence type="ECO:0000313" key="5">
    <source>
        <dbReference type="Proteomes" id="UP000291469"/>
    </source>
</evidence>
<feature type="compositionally biased region" description="Basic and acidic residues" evidence="2">
    <location>
        <begin position="1"/>
        <end position="18"/>
    </location>
</feature>
<evidence type="ECO:0000256" key="2">
    <source>
        <dbReference type="SAM" id="MobiDB-lite"/>
    </source>
</evidence>
<evidence type="ECO:0000313" key="4">
    <source>
        <dbReference type="EMBL" id="QBI21063.1"/>
    </source>
</evidence>
<evidence type="ECO:0000259" key="3">
    <source>
        <dbReference type="Pfam" id="PF05448"/>
    </source>
</evidence>
<evidence type="ECO:0000256" key="1">
    <source>
        <dbReference type="ARBA" id="ARBA00008645"/>
    </source>
</evidence>
<feature type="region of interest" description="Disordered" evidence="2">
    <location>
        <begin position="1"/>
        <end position="31"/>
    </location>
</feature>
<comment type="similarity">
    <text evidence="1">Belongs to the AB hydrolase superfamily.</text>
</comment>
<dbReference type="SUPFAM" id="SSF53474">
    <property type="entry name" value="alpha/beta-Hydrolases"/>
    <property type="match status" value="1"/>
</dbReference>
<feature type="domain" description="Acetyl xylan esterase" evidence="3">
    <location>
        <begin position="158"/>
        <end position="210"/>
    </location>
</feature>
<dbReference type="PANTHER" id="PTHR22946:SF8">
    <property type="entry name" value="ACETYL XYLAN ESTERASE DOMAIN-CONTAINING PROTEIN"/>
    <property type="match status" value="1"/>
</dbReference>
<dbReference type="InterPro" id="IPR029058">
    <property type="entry name" value="AB_hydrolase_fold"/>
</dbReference>
<dbReference type="Proteomes" id="UP000291469">
    <property type="component" value="Chromosome"/>
</dbReference>